<name>A0ABQ6Q5Y0_9BACT</name>
<dbReference type="EMBL" id="BTPE01000009">
    <property type="protein sequence ID" value="GMQ34387.1"/>
    <property type="molecule type" value="Genomic_DNA"/>
</dbReference>
<dbReference type="RefSeq" id="WP_338229212.1">
    <property type="nucleotide sequence ID" value="NZ_BTPE01000009.1"/>
</dbReference>
<dbReference type="InterPro" id="IPR019619">
    <property type="entry name" value="DUF2490"/>
</dbReference>
<reference evidence="2 3" key="1">
    <citation type="submission" date="2023-08" db="EMBL/GenBank/DDBJ databases">
        <title>Draft genome sequence of Algoriphagus taiwanensis.</title>
        <authorList>
            <person name="Takatani N."/>
            <person name="Hosokawa M."/>
            <person name="Sawabe T."/>
        </authorList>
    </citation>
    <scope>NUCLEOTIDE SEQUENCE [LARGE SCALE GENOMIC DNA]</scope>
    <source>
        <strain evidence="2 3">JCM 19755</strain>
    </source>
</reference>
<keyword evidence="3" id="KW-1185">Reference proteome</keyword>
<organism evidence="2 3">
    <name type="scientific">Algoriphagus taiwanensis</name>
    <dbReference type="NCBI Taxonomy" id="1445656"/>
    <lineage>
        <taxon>Bacteria</taxon>
        <taxon>Pseudomonadati</taxon>
        <taxon>Bacteroidota</taxon>
        <taxon>Cytophagia</taxon>
        <taxon>Cytophagales</taxon>
        <taxon>Cyclobacteriaceae</taxon>
        <taxon>Algoriphagus</taxon>
    </lineage>
</organism>
<evidence type="ECO:0000256" key="1">
    <source>
        <dbReference type="SAM" id="SignalP"/>
    </source>
</evidence>
<feature type="signal peptide" evidence="1">
    <location>
        <begin position="1"/>
        <end position="29"/>
    </location>
</feature>
<evidence type="ECO:0008006" key="4">
    <source>
        <dbReference type="Google" id="ProtNLM"/>
    </source>
</evidence>
<protein>
    <recommendedName>
        <fullName evidence="4">DUF2490 domain-containing protein</fullName>
    </recommendedName>
</protein>
<keyword evidence="1" id="KW-0732">Signal</keyword>
<evidence type="ECO:0000313" key="3">
    <source>
        <dbReference type="Proteomes" id="UP001307705"/>
    </source>
</evidence>
<comment type="caution">
    <text evidence="2">The sequence shown here is derived from an EMBL/GenBank/DDBJ whole genome shotgun (WGS) entry which is preliminary data.</text>
</comment>
<dbReference type="Proteomes" id="UP001307705">
    <property type="component" value="Unassembled WGS sequence"/>
</dbReference>
<feature type="chain" id="PRO_5045908710" description="DUF2490 domain-containing protein" evidence="1">
    <location>
        <begin position="30"/>
        <end position="276"/>
    </location>
</feature>
<gene>
    <name evidence="2" type="ORF">Ataiwa_26590</name>
</gene>
<accession>A0ABQ6Q5Y0</accession>
<sequence length="276" mass="32654">MRDLKVKIACLTVWLSLVLLGLGIENVQAQDDAEEPERVISSRSELWTGLYTKYRIGEKLYYYGEYHVRTRDQLVQNMAQLYLRFGLSYIIDKSLEVTGGFVLPLYWAPPEYQEIEEPFDNIIPQYRLWQQLLFVQSISRVKVYHQIRTEQRWRRDWIEGSPFQLTFRWRYKLSAYIPINSTSLQKGTLFASVNNEVFVQSGKTIIRNPFEENRTFLGLGYILNENLQFQAGYTFSFQQRPSGINYNNRGLVRLSVYHTLDLTKKRKSKAQFQPVF</sequence>
<proteinExistence type="predicted"/>
<evidence type="ECO:0000313" key="2">
    <source>
        <dbReference type="EMBL" id="GMQ34387.1"/>
    </source>
</evidence>
<dbReference type="Pfam" id="PF10677">
    <property type="entry name" value="DUF2490"/>
    <property type="match status" value="1"/>
</dbReference>